<dbReference type="InterPro" id="IPR020845">
    <property type="entry name" value="AMP-binding_CS"/>
</dbReference>
<dbReference type="GO" id="GO:0016874">
    <property type="term" value="F:ligase activity"/>
    <property type="evidence" value="ECO:0007669"/>
    <property type="project" value="UniProtKB-KW"/>
</dbReference>
<dbReference type="Proteomes" id="UP000765160">
    <property type="component" value="Unassembled WGS sequence"/>
</dbReference>
<reference evidence="3 4" key="1">
    <citation type="submission" date="2020-03" db="EMBL/GenBank/DDBJ databases">
        <title>Roseomonas selenitidurans sp. nov. isolated from soil.</title>
        <authorList>
            <person name="Liu H."/>
        </authorList>
    </citation>
    <scope>NUCLEOTIDE SEQUENCE [LARGE SCALE GENOMIC DNA]</scope>
    <source>
        <strain evidence="3 4">JCM 15073</strain>
    </source>
</reference>
<dbReference type="PANTHER" id="PTHR43201">
    <property type="entry name" value="ACYL-COA SYNTHETASE"/>
    <property type="match status" value="1"/>
</dbReference>
<protein>
    <submittedName>
        <fullName evidence="3">ATP-dependent acyl-CoA ligase</fullName>
    </submittedName>
</protein>
<keyword evidence="3" id="KW-0436">Ligase</keyword>
<organism evidence="3 4">
    <name type="scientific">Falsiroseomonas frigidaquae</name>
    <dbReference type="NCBI Taxonomy" id="487318"/>
    <lineage>
        <taxon>Bacteria</taxon>
        <taxon>Pseudomonadati</taxon>
        <taxon>Pseudomonadota</taxon>
        <taxon>Alphaproteobacteria</taxon>
        <taxon>Acetobacterales</taxon>
        <taxon>Roseomonadaceae</taxon>
        <taxon>Falsiroseomonas</taxon>
    </lineage>
</organism>
<evidence type="ECO:0000313" key="4">
    <source>
        <dbReference type="Proteomes" id="UP000765160"/>
    </source>
</evidence>
<gene>
    <name evidence="3" type="ORF">HB662_09135</name>
</gene>
<feature type="domain" description="AMP-dependent synthetase/ligase" evidence="1">
    <location>
        <begin position="31"/>
        <end position="126"/>
    </location>
</feature>
<dbReference type="InterPro" id="IPR000873">
    <property type="entry name" value="AMP-dep_synth/lig_dom"/>
</dbReference>
<comment type="caution">
    <text evidence="3">The sequence shown here is derived from an EMBL/GenBank/DDBJ whole genome shotgun (WGS) entry which is preliminary data.</text>
</comment>
<feature type="domain" description="AMP-binding enzyme C-terminal" evidence="2">
    <location>
        <begin position="402"/>
        <end position="475"/>
    </location>
</feature>
<dbReference type="InterPro" id="IPR042099">
    <property type="entry name" value="ANL_N_sf"/>
</dbReference>
<dbReference type="PROSITE" id="PS00455">
    <property type="entry name" value="AMP_BINDING"/>
    <property type="match status" value="1"/>
</dbReference>
<evidence type="ECO:0000313" key="3">
    <source>
        <dbReference type="EMBL" id="NKE44942.1"/>
    </source>
</evidence>
<dbReference type="Pfam" id="PF13193">
    <property type="entry name" value="AMP-binding_C"/>
    <property type="match status" value="1"/>
</dbReference>
<evidence type="ECO:0000259" key="1">
    <source>
        <dbReference type="Pfam" id="PF00501"/>
    </source>
</evidence>
<sequence>MLLLPGGGVTQPDSRKRGAIKVAEGFLELLRAAVAAEPDRVFARTEQATLTLAALDAESDALAAGLRARGVARGDRVAAVLPNALDSLALIFGMAKAGIAWVPLNPQLNEAGLQHILSLTRPKLVLQDGEAPRAAGGFHEAPPDAAEDFAICTTSGTTGPPKGVRVSHRMLRLAGEGVALVAEARDGDVMFLWEPLHHIGGVQMLVLPLLKRAVLHLVPRFSASAFWGQVIAARATHLHYLGGILQILLKQDPTPAERAHHLRIAWGGGCPAELWPQVQARFGVALRECYGMTEASSFSSFNADGTPGSVGRAMPWFELAVVDEAGLAVPPGARGQIVVRAKDPLALTQGYLDNPEATARALRDGALFTGDSGSLDAAGNLFFHGRMTDSVRVRGENVAAWEVETIAAQHPDIADCAMIGVAAEIGEQEIKLFLQPRPGATLDLPAFAAWLAPRLARYQRPRYLALVADFPRTPSQRIQKFALPTGTTDAFDTRA</sequence>
<dbReference type="Pfam" id="PF00501">
    <property type="entry name" value="AMP-binding"/>
    <property type="match status" value="2"/>
</dbReference>
<keyword evidence="4" id="KW-1185">Reference proteome</keyword>
<feature type="domain" description="AMP-dependent synthetase/ligase" evidence="1">
    <location>
        <begin position="141"/>
        <end position="352"/>
    </location>
</feature>
<dbReference type="InterPro" id="IPR045851">
    <property type="entry name" value="AMP-bd_C_sf"/>
</dbReference>
<dbReference type="InterPro" id="IPR025110">
    <property type="entry name" value="AMP-bd_C"/>
</dbReference>
<dbReference type="PANTHER" id="PTHR43201:SF32">
    <property type="entry name" value="2-SUCCINYLBENZOATE--COA LIGASE, CHLOROPLASTIC_PEROXISOMAL"/>
    <property type="match status" value="1"/>
</dbReference>
<dbReference type="Gene3D" id="3.40.50.12780">
    <property type="entry name" value="N-terminal domain of ligase-like"/>
    <property type="match status" value="1"/>
</dbReference>
<name>A0ABX1EXW7_9PROT</name>
<proteinExistence type="predicted"/>
<dbReference type="Gene3D" id="3.30.300.30">
    <property type="match status" value="1"/>
</dbReference>
<dbReference type="SUPFAM" id="SSF56801">
    <property type="entry name" value="Acetyl-CoA synthetase-like"/>
    <property type="match status" value="1"/>
</dbReference>
<accession>A0ABX1EXW7</accession>
<evidence type="ECO:0000259" key="2">
    <source>
        <dbReference type="Pfam" id="PF13193"/>
    </source>
</evidence>
<dbReference type="EMBL" id="JAAVTX010000003">
    <property type="protein sequence ID" value="NKE44942.1"/>
    <property type="molecule type" value="Genomic_DNA"/>
</dbReference>